<sequence length="326" mass="37339">MEIFILEVQRYVQAYGVILPGHESFGDNVEEDVRDAERDDELPPFDPTEPDFLQAVYRVEKQLLIVDLKKESPIAYTGHSVVFKAYSQLYCQNVAVKIINKMHIPAVVADKFLARELEITSRAHHPHICACLSIFCVNANRIAIVTEFCSRGTLSHLVMQEKIIAGITNAARMFRQLIEAIQYLHERNVAHRDIKLENIFLDEKCDVKLADFGFARVINRAEKSTSFCGTKNYSSPSILRSKPYDHLPLIGSHREAESKHCWHSLPANVPSLSARYLIERLLTEDDLVRAGYEEILDSEWIRTHTNGKWIMADQHFVYEILDSPNS</sequence>
<keyword evidence="1" id="KW-0723">Serine/threonine-protein kinase</keyword>
<dbReference type="InterPro" id="IPR008271">
    <property type="entry name" value="Ser/Thr_kinase_AS"/>
</dbReference>
<proteinExistence type="predicted"/>
<dbReference type="InterPro" id="IPR000719">
    <property type="entry name" value="Prot_kinase_dom"/>
</dbReference>
<dbReference type="SUPFAM" id="SSF56112">
    <property type="entry name" value="Protein kinase-like (PK-like)"/>
    <property type="match status" value="1"/>
</dbReference>
<keyword evidence="4" id="KW-0418">Kinase</keyword>
<keyword evidence="2" id="KW-0808">Transferase</keyword>
<dbReference type="GO" id="GO:0005524">
    <property type="term" value="F:ATP binding"/>
    <property type="evidence" value="ECO:0007669"/>
    <property type="project" value="UniProtKB-KW"/>
</dbReference>
<protein>
    <submittedName>
        <fullName evidence="8">Protein kinase domain-containing protein</fullName>
    </submittedName>
</protein>
<evidence type="ECO:0000256" key="4">
    <source>
        <dbReference type="ARBA" id="ARBA00022777"/>
    </source>
</evidence>
<evidence type="ECO:0000256" key="1">
    <source>
        <dbReference type="ARBA" id="ARBA00022527"/>
    </source>
</evidence>
<keyword evidence="3" id="KW-0547">Nucleotide-binding</keyword>
<dbReference type="SMART" id="SM00220">
    <property type="entry name" value="S_TKc"/>
    <property type="match status" value="1"/>
</dbReference>
<evidence type="ECO:0000256" key="2">
    <source>
        <dbReference type="ARBA" id="ARBA00022679"/>
    </source>
</evidence>
<keyword evidence="5" id="KW-0067">ATP-binding</keyword>
<reference evidence="8" key="1">
    <citation type="submission" date="2022-11" db="UniProtKB">
        <authorList>
            <consortium name="WormBaseParasite"/>
        </authorList>
    </citation>
    <scope>IDENTIFICATION</scope>
</reference>
<evidence type="ECO:0000259" key="6">
    <source>
        <dbReference type="PROSITE" id="PS50011"/>
    </source>
</evidence>
<dbReference type="PROSITE" id="PS00108">
    <property type="entry name" value="PROTEIN_KINASE_ST"/>
    <property type="match status" value="1"/>
</dbReference>
<evidence type="ECO:0000313" key="7">
    <source>
        <dbReference type="Proteomes" id="UP000887574"/>
    </source>
</evidence>
<dbReference type="Pfam" id="PF00069">
    <property type="entry name" value="Pkinase"/>
    <property type="match status" value="1"/>
</dbReference>
<dbReference type="InterPro" id="IPR011009">
    <property type="entry name" value="Kinase-like_dom_sf"/>
</dbReference>
<accession>A0A915CVM5</accession>
<dbReference type="PANTHER" id="PTHR24345:SF0">
    <property type="entry name" value="CELL CYCLE SERINE_THREONINE-PROTEIN KINASE CDC5_MSD2"/>
    <property type="match status" value="1"/>
</dbReference>
<dbReference type="Proteomes" id="UP000887574">
    <property type="component" value="Unplaced"/>
</dbReference>
<dbReference type="WBParaSite" id="jg12847">
    <property type="protein sequence ID" value="jg12847"/>
    <property type="gene ID" value="jg12847"/>
</dbReference>
<dbReference type="GO" id="GO:0004674">
    <property type="term" value="F:protein serine/threonine kinase activity"/>
    <property type="evidence" value="ECO:0007669"/>
    <property type="project" value="UniProtKB-KW"/>
</dbReference>
<name>A0A915CVM5_9BILA</name>
<feature type="domain" description="Protein kinase" evidence="6">
    <location>
        <begin position="68"/>
        <end position="326"/>
    </location>
</feature>
<evidence type="ECO:0000256" key="5">
    <source>
        <dbReference type="ARBA" id="ARBA00022840"/>
    </source>
</evidence>
<dbReference type="GO" id="GO:0005634">
    <property type="term" value="C:nucleus"/>
    <property type="evidence" value="ECO:0007669"/>
    <property type="project" value="TreeGrafter"/>
</dbReference>
<keyword evidence="7" id="KW-1185">Reference proteome</keyword>
<dbReference type="Gene3D" id="1.10.510.10">
    <property type="entry name" value="Transferase(Phosphotransferase) domain 1"/>
    <property type="match status" value="1"/>
</dbReference>
<dbReference type="PROSITE" id="PS50011">
    <property type="entry name" value="PROTEIN_KINASE_DOM"/>
    <property type="match status" value="1"/>
</dbReference>
<dbReference type="PANTHER" id="PTHR24345">
    <property type="entry name" value="SERINE/THREONINE-PROTEIN KINASE PLK"/>
    <property type="match status" value="1"/>
</dbReference>
<evidence type="ECO:0000256" key="3">
    <source>
        <dbReference type="ARBA" id="ARBA00022741"/>
    </source>
</evidence>
<organism evidence="7 8">
    <name type="scientific">Ditylenchus dipsaci</name>
    <dbReference type="NCBI Taxonomy" id="166011"/>
    <lineage>
        <taxon>Eukaryota</taxon>
        <taxon>Metazoa</taxon>
        <taxon>Ecdysozoa</taxon>
        <taxon>Nematoda</taxon>
        <taxon>Chromadorea</taxon>
        <taxon>Rhabditida</taxon>
        <taxon>Tylenchina</taxon>
        <taxon>Tylenchomorpha</taxon>
        <taxon>Sphaerularioidea</taxon>
        <taxon>Anguinidae</taxon>
        <taxon>Anguininae</taxon>
        <taxon>Ditylenchus</taxon>
    </lineage>
</organism>
<evidence type="ECO:0000313" key="8">
    <source>
        <dbReference type="WBParaSite" id="jg12847"/>
    </source>
</evidence>
<dbReference type="AlphaFoldDB" id="A0A915CVM5"/>